<protein>
    <submittedName>
        <fullName evidence="3">L,D-transpeptidase family protein</fullName>
    </submittedName>
</protein>
<dbReference type="PANTHER" id="PTHR41533:SF2">
    <property type="entry name" value="BLR7131 PROTEIN"/>
    <property type="match status" value="1"/>
</dbReference>
<feature type="active site" description="Nucleophile" evidence="1">
    <location>
        <position position="460"/>
    </location>
</feature>
<dbReference type="RefSeq" id="WP_217333846.1">
    <property type="nucleotide sequence ID" value="NZ_JAHQZT010000003.1"/>
</dbReference>
<dbReference type="InterPro" id="IPR002477">
    <property type="entry name" value="Peptidoglycan-bd-like"/>
</dbReference>
<dbReference type="InterPro" id="IPR045380">
    <property type="entry name" value="LD_TPept_scaffold_dom"/>
</dbReference>
<dbReference type="PROSITE" id="PS52029">
    <property type="entry name" value="LD_TPASE"/>
    <property type="match status" value="1"/>
</dbReference>
<reference evidence="3 4" key="1">
    <citation type="submission" date="2021-06" db="EMBL/GenBank/DDBJ databases">
        <title>Bacterium isolated from marine sediment.</title>
        <authorList>
            <person name="Zhu K.-L."/>
            <person name="Du Z.-J."/>
            <person name="Liang Q.-Y."/>
        </authorList>
    </citation>
    <scope>NUCLEOTIDE SEQUENCE [LARGE SCALE GENOMIC DNA]</scope>
    <source>
        <strain evidence="3 4">A346</strain>
    </source>
</reference>
<gene>
    <name evidence="3" type="ORF">KTN04_03580</name>
</gene>
<keyword evidence="1" id="KW-0573">Peptidoglycan synthesis</keyword>
<sequence length="552" mass="62793">MTHAGALYRRALILLCGLLLAWPVWALGRPLQQLVDAGRQGLLPGVEIRDWNTLERFYAARDWQMVWSDPQGRPYRDRQQPLVAWIALSHEHGLDPRDYGYRRLQLVPGQLRLSSEAYLNDLLMSHAFIELARDFSGSRFSLAQHDPLWRLPPRTLDAQALLEQLARGAQVDTLLRRLLPVAGEYWRLVELHVELVMQAQLPYMPPALPSGLLRVGDRHPELPSLRHWLQQQGLLSRLAGETETGLYTPALAAAVRLYQQQQGLDVDGIYGPDTRAAMLFSPQQKVQQARINLARWRALPHALGRRYLLVRTAAFTLDLVEYNETVQRHDIISGRPQRPSPSFSANIDRLIINPPWTVPFRLAVEDLLPKQQQDGEYFTRLGIEVLAQQQGRWQPVAHDSIDWQGLSKRNFHYLLRQRPGPDNSLGRYRFGMPNPHSIFLHDTPQQSLFSAPSRAFSSGCIRVEAIEQLAARLVDEDALAEAVNGEETHTLQLKHPLPVHLVYLTLWVDEAGGVHYHRDIYGLDARLAAVLGPPPPPPAQQLMHMAQRVLKH</sequence>
<evidence type="ECO:0000313" key="4">
    <source>
        <dbReference type="Proteomes" id="UP000755551"/>
    </source>
</evidence>
<comment type="pathway">
    <text evidence="1">Cell wall biogenesis; peptidoglycan biosynthesis.</text>
</comment>
<dbReference type="CDD" id="cd16913">
    <property type="entry name" value="YkuD_like"/>
    <property type="match status" value="1"/>
</dbReference>
<dbReference type="InterPro" id="IPR052905">
    <property type="entry name" value="LD-transpeptidase_YkuD-like"/>
</dbReference>
<evidence type="ECO:0000259" key="2">
    <source>
        <dbReference type="PROSITE" id="PS52029"/>
    </source>
</evidence>
<keyword evidence="4" id="KW-1185">Reference proteome</keyword>
<dbReference type="EMBL" id="JAHQZT010000003">
    <property type="protein sequence ID" value="MBV0932420.1"/>
    <property type="molecule type" value="Genomic_DNA"/>
</dbReference>
<dbReference type="InterPro" id="IPR005490">
    <property type="entry name" value="LD_TPept_cat_dom"/>
</dbReference>
<dbReference type="Proteomes" id="UP000755551">
    <property type="component" value="Unassembled WGS sequence"/>
</dbReference>
<feature type="active site" description="Proton donor/acceptor" evidence="1">
    <location>
        <position position="441"/>
    </location>
</feature>
<keyword evidence="1" id="KW-0133">Cell shape</keyword>
<evidence type="ECO:0000256" key="1">
    <source>
        <dbReference type="PROSITE-ProRule" id="PRU01373"/>
    </source>
</evidence>
<accession>A0ABS6M815</accession>
<organism evidence="3 4">
    <name type="scientific">Marinobacterium weihaiense</name>
    <dbReference type="NCBI Taxonomy" id="2851016"/>
    <lineage>
        <taxon>Bacteria</taxon>
        <taxon>Pseudomonadati</taxon>
        <taxon>Pseudomonadota</taxon>
        <taxon>Gammaproteobacteria</taxon>
        <taxon>Oceanospirillales</taxon>
        <taxon>Oceanospirillaceae</taxon>
        <taxon>Marinobacterium</taxon>
    </lineage>
</organism>
<keyword evidence="1" id="KW-0961">Cell wall biogenesis/degradation</keyword>
<name>A0ABS6M815_9GAMM</name>
<comment type="caution">
    <text evidence="3">The sequence shown here is derived from an EMBL/GenBank/DDBJ whole genome shotgun (WGS) entry which is preliminary data.</text>
</comment>
<dbReference type="PANTHER" id="PTHR41533">
    <property type="entry name" value="L,D-TRANSPEPTIDASE HI_1667-RELATED"/>
    <property type="match status" value="1"/>
</dbReference>
<feature type="domain" description="L,D-TPase catalytic" evidence="2">
    <location>
        <begin position="306"/>
        <end position="491"/>
    </location>
</feature>
<dbReference type="Pfam" id="PF01471">
    <property type="entry name" value="PG_binding_1"/>
    <property type="match status" value="1"/>
</dbReference>
<dbReference type="Pfam" id="PF20142">
    <property type="entry name" value="Scaffold"/>
    <property type="match status" value="1"/>
</dbReference>
<proteinExistence type="predicted"/>
<evidence type="ECO:0000313" key="3">
    <source>
        <dbReference type="EMBL" id="MBV0932420.1"/>
    </source>
</evidence>
<dbReference type="Pfam" id="PF03734">
    <property type="entry name" value="YkuD"/>
    <property type="match status" value="1"/>
</dbReference>